<evidence type="ECO:0000313" key="5">
    <source>
        <dbReference type="EMBL" id="TDH06799.1"/>
    </source>
</evidence>
<keyword evidence="6" id="KW-1185">Reference proteome</keyword>
<evidence type="ECO:0000256" key="1">
    <source>
        <dbReference type="ARBA" id="ARBA00005234"/>
    </source>
</evidence>
<dbReference type="STRING" id="8167.A0A484CSM2"/>
<organism evidence="5 6">
    <name type="scientific">Perca flavescens</name>
    <name type="common">American yellow perch</name>
    <name type="synonym">Morone flavescens</name>
    <dbReference type="NCBI Taxonomy" id="8167"/>
    <lineage>
        <taxon>Eukaryota</taxon>
        <taxon>Metazoa</taxon>
        <taxon>Chordata</taxon>
        <taxon>Craniata</taxon>
        <taxon>Vertebrata</taxon>
        <taxon>Euteleostomi</taxon>
        <taxon>Actinopterygii</taxon>
        <taxon>Neopterygii</taxon>
        <taxon>Teleostei</taxon>
        <taxon>Neoteleostei</taxon>
        <taxon>Acanthomorphata</taxon>
        <taxon>Eupercaria</taxon>
        <taxon>Perciformes</taxon>
        <taxon>Percoidei</taxon>
        <taxon>Percidae</taxon>
        <taxon>Percinae</taxon>
        <taxon>Perca</taxon>
    </lineage>
</organism>
<keyword evidence="3" id="KW-0378">Hydrolase</keyword>
<dbReference type="InterPro" id="IPR003653">
    <property type="entry name" value="Peptidase_C48_C"/>
</dbReference>
<keyword evidence="2" id="KW-0645">Protease</keyword>
<name>A0A484CSM2_PERFV</name>
<protein>
    <recommendedName>
        <fullName evidence="4">Ubiquitin-like protease family profile domain-containing protein</fullName>
    </recommendedName>
</protein>
<reference evidence="5 6" key="1">
    <citation type="submission" date="2019-01" db="EMBL/GenBank/DDBJ databases">
        <title>A chromosome-scale genome assembly of the yellow perch, Perca flavescens.</title>
        <authorList>
            <person name="Feron R."/>
            <person name="Morvezen R."/>
            <person name="Bestin A."/>
            <person name="Haffray P."/>
            <person name="Klopp C."/>
            <person name="Zahm M."/>
            <person name="Cabau C."/>
            <person name="Roques C."/>
            <person name="Donnadieu C."/>
            <person name="Bouchez O."/>
            <person name="Christie M."/>
            <person name="Larson W."/>
            <person name="Guiguen Y."/>
        </authorList>
    </citation>
    <scope>NUCLEOTIDE SEQUENCE [LARGE SCALE GENOMIC DNA]</scope>
    <source>
        <strain evidence="5">YP-PL-M2</strain>
        <tissue evidence="5">Blood</tissue>
    </source>
</reference>
<evidence type="ECO:0000313" key="6">
    <source>
        <dbReference type="Proteomes" id="UP000295070"/>
    </source>
</evidence>
<dbReference type="PANTHER" id="PTHR17609">
    <property type="entry name" value="HMG DOMAIN-CONTAINING PROTEIN 3"/>
    <property type="match status" value="1"/>
</dbReference>
<dbReference type="InterPro" id="IPR038765">
    <property type="entry name" value="Papain-like_cys_pep_sf"/>
</dbReference>
<dbReference type="GO" id="GO:0006508">
    <property type="term" value="P:proteolysis"/>
    <property type="evidence" value="ECO:0007669"/>
    <property type="project" value="UniProtKB-KW"/>
</dbReference>
<evidence type="ECO:0000259" key="4">
    <source>
        <dbReference type="Pfam" id="PF02902"/>
    </source>
</evidence>
<proteinExistence type="inferred from homology"/>
<evidence type="ECO:0000256" key="2">
    <source>
        <dbReference type="ARBA" id="ARBA00022670"/>
    </source>
</evidence>
<sequence>MIARGLTSSNRKNPFTVHPSYHFWAPWIGQGTRRSNTVLNTEFLKAQGSRNSAEADDINITEDRLSNELMNLKAYKLQDSCMEATWTHYIHSKECGVDSCGSKIDLILRLRTEMQNRQAYDKVFQKIWGESGVLAAIIYPCGVLYSLKFNIRAEGPRDFADMLLSWKHMPIISAYDFAQGLVNHTNVRVPENPPFQPNEGRLAPPTPENIQAAKDRTLKIHLPWLLEPNTENFEDDSHPVTKSSQHYVLCDKLHEGNTENEEDMLRRIELVPDLAVDCYMVPTWLPPHCLDTSSFPNDLANKDFVLIPIWKPGRYMLCVLRLTERHIIFPDSLFHKHLEASVGFGDQRYIQICSNLSQRIKPGEWTVIYSKNIKGLPRQEDGNACGIFMLMYALYIVLGADFDFTTGDMDTIRTWWCLLLLSGHSVKRKYEDQFIIADKDKEEAKRPRTIPPQQSEPVDLTKEGILEVINVSELIIK</sequence>
<accession>A0A484CSM2</accession>
<dbReference type="EMBL" id="SCKG01000011">
    <property type="protein sequence ID" value="TDH06799.1"/>
    <property type="molecule type" value="Genomic_DNA"/>
</dbReference>
<comment type="caution">
    <text evidence="5">The sequence shown here is derived from an EMBL/GenBank/DDBJ whole genome shotgun (WGS) entry which is preliminary data.</text>
</comment>
<dbReference type="PANTHER" id="PTHR17609:SF3">
    <property type="entry name" value="SAP DOMAIN-CONTAINING PROTEIN"/>
    <property type="match status" value="1"/>
</dbReference>
<dbReference type="GO" id="GO:0008234">
    <property type="term" value="F:cysteine-type peptidase activity"/>
    <property type="evidence" value="ECO:0007669"/>
    <property type="project" value="InterPro"/>
</dbReference>
<dbReference type="Pfam" id="PF02902">
    <property type="entry name" value="Peptidase_C48"/>
    <property type="match status" value="1"/>
</dbReference>
<dbReference type="Proteomes" id="UP000295070">
    <property type="component" value="Chromosome 11"/>
</dbReference>
<feature type="domain" description="Ubiquitin-like protease family profile" evidence="4">
    <location>
        <begin position="297"/>
        <end position="415"/>
    </location>
</feature>
<dbReference type="InterPro" id="IPR039598">
    <property type="entry name" value="HMGXB3"/>
</dbReference>
<dbReference type="AlphaFoldDB" id="A0A484CSM2"/>
<dbReference type="SUPFAM" id="SSF54001">
    <property type="entry name" value="Cysteine proteinases"/>
    <property type="match status" value="1"/>
</dbReference>
<evidence type="ECO:0000256" key="3">
    <source>
        <dbReference type="ARBA" id="ARBA00022801"/>
    </source>
</evidence>
<comment type="similarity">
    <text evidence="1">Belongs to the peptidase C48 family.</text>
</comment>
<dbReference type="Gene3D" id="3.40.395.10">
    <property type="entry name" value="Adenoviral Proteinase, Chain A"/>
    <property type="match status" value="1"/>
</dbReference>
<gene>
    <name evidence="5" type="ORF">EPR50_G00117410</name>
</gene>